<evidence type="ECO:0000256" key="4">
    <source>
        <dbReference type="ARBA" id="ARBA00022553"/>
    </source>
</evidence>
<sequence length="452" mass="51306">MNKVKEKAQSANFPYFIRYVTVFTLIFGTMTVLILQIMRSGIYSSVDGTLRNYSQNSEATVLAALRSLKSYTDNIAGIEKDLKNIEAPLSANSEVLLFNEDGEALSTNSHLLDTNNIQLDAKKKFYQIRQVEMRTTFGKKERFREICFPLELAQPIDGIAYAAVLINTSQIESTNQRNENTVIMVMLIFWSISLLASYYLAKLTMVPLLDSVQRQKSFIENASHELRTPLAVLQNRLEGLFRKPQSTILEERESVAASLEEVRNMRKLIANLLSMARRDDGIDPVLETIDAQFFEDTLENFELVAEDNGKQFTYVNEFQGQIQSDKSLLKQLLTILFDNAIKYTEEDGQVGIQLFPQDRNGDLRIQVWDDGIGIPDAEKVRVFDRFYQVDKARTRQSTGFGLGLALAKQIISALNATIQVKDNSPKGTIFEITLSKEGKKRYRARNRKNASS</sequence>
<reference evidence="10 11" key="1">
    <citation type="submission" date="2019-12" db="EMBL/GenBank/DDBJ databases">
        <title>Microbes associate with the intestines of laboratory mice.</title>
        <authorList>
            <person name="Navarre W."/>
            <person name="Wong E."/>
        </authorList>
    </citation>
    <scope>NUCLEOTIDE SEQUENCE [LARGE SCALE GENOMIC DNA]</scope>
    <source>
        <strain evidence="10 11">NM51_B2-22</strain>
    </source>
</reference>
<dbReference type="Proteomes" id="UP000461595">
    <property type="component" value="Unassembled WGS sequence"/>
</dbReference>
<dbReference type="CDD" id="cd00075">
    <property type="entry name" value="HATPase"/>
    <property type="match status" value="1"/>
</dbReference>
<dbReference type="PANTHER" id="PTHR45453:SF1">
    <property type="entry name" value="PHOSPHATE REGULON SENSOR PROTEIN PHOR"/>
    <property type="match status" value="1"/>
</dbReference>
<dbReference type="GO" id="GO:0005886">
    <property type="term" value="C:plasma membrane"/>
    <property type="evidence" value="ECO:0007669"/>
    <property type="project" value="TreeGrafter"/>
</dbReference>
<evidence type="ECO:0000313" key="11">
    <source>
        <dbReference type="Proteomes" id="UP000461595"/>
    </source>
</evidence>
<dbReference type="InterPro" id="IPR050351">
    <property type="entry name" value="BphY/WalK/GraS-like"/>
</dbReference>
<comment type="caution">
    <text evidence="10">The sequence shown here is derived from an EMBL/GenBank/DDBJ whole genome shotgun (WGS) entry which is preliminary data.</text>
</comment>
<evidence type="ECO:0000256" key="1">
    <source>
        <dbReference type="ARBA" id="ARBA00000085"/>
    </source>
</evidence>
<dbReference type="SMART" id="SM00388">
    <property type="entry name" value="HisKA"/>
    <property type="match status" value="1"/>
</dbReference>
<dbReference type="EMBL" id="WSRS01000010">
    <property type="protein sequence ID" value="MVX58442.1"/>
    <property type="molecule type" value="Genomic_DNA"/>
</dbReference>
<dbReference type="InterPro" id="IPR004358">
    <property type="entry name" value="Sig_transdc_His_kin-like_C"/>
</dbReference>
<dbReference type="PROSITE" id="PS50109">
    <property type="entry name" value="HIS_KIN"/>
    <property type="match status" value="1"/>
</dbReference>
<feature type="transmembrane region" description="Helical" evidence="8">
    <location>
        <begin position="16"/>
        <end position="35"/>
    </location>
</feature>
<evidence type="ECO:0000256" key="7">
    <source>
        <dbReference type="ARBA" id="ARBA00023012"/>
    </source>
</evidence>
<evidence type="ECO:0000256" key="5">
    <source>
        <dbReference type="ARBA" id="ARBA00022679"/>
    </source>
</evidence>
<feature type="domain" description="Histidine kinase" evidence="9">
    <location>
        <begin position="221"/>
        <end position="438"/>
    </location>
</feature>
<evidence type="ECO:0000313" key="10">
    <source>
        <dbReference type="EMBL" id="MVX58442.1"/>
    </source>
</evidence>
<dbReference type="Pfam" id="PF02518">
    <property type="entry name" value="HATPase_c"/>
    <property type="match status" value="1"/>
</dbReference>
<dbReference type="OrthoDB" id="9813151at2"/>
<dbReference type="Gene3D" id="1.10.287.130">
    <property type="match status" value="1"/>
</dbReference>
<dbReference type="SUPFAM" id="SSF47384">
    <property type="entry name" value="Homodimeric domain of signal transducing histidine kinase"/>
    <property type="match status" value="1"/>
</dbReference>
<evidence type="ECO:0000256" key="2">
    <source>
        <dbReference type="ARBA" id="ARBA00004370"/>
    </source>
</evidence>
<dbReference type="Gene3D" id="3.30.565.10">
    <property type="entry name" value="Histidine kinase-like ATPase, C-terminal domain"/>
    <property type="match status" value="1"/>
</dbReference>
<evidence type="ECO:0000256" key="8">
    <source>
        <dbReference type="SAM" id="Phobius"/>
    </source>
</evidence>
<comment type="catalytic activity">
    <reaction evidence="1">
        <text>ATP + protein L-histidine = ADP + protein N-phospho-L-histidine.</text>
        <dbReference type="EC" id="2.7.13.3"/>
    </reaction>
</comment>
<dbReference type="CDD" id="cd00082">
    <property type="entry name" value="HisKA"/>
    <property type="match status" value="1"/>
</dbReference>
<keyword evidence="8" id="KW-1133">Transmembrane helix</keyword>
<dbReference type="InterPro" id="IPR036097">
    <property type="entry name" value="HisK_dim/P_sf"/>
</dbReference>
<dbReference type="FunFam" id="3.30.565.10:FF:000006">
    <property type="entry name" value="Sensor histidine kinase WalK"/>
    <property type="match status" value="1"/>
</dbReference>
<dbReference type="SUPFAM" id="SSF55874">
    <property type="entry name" value="ATPase domain of HSP90 chaperone/DNA topoisomerase II/histidine kinase"/>
    <property type="match status" value="1"/>
</dbReference>
<dbReference type="PANTHER" id="PTHR45453">
    <property type="entry name" value="PHOSPHATE REGULON SENSOR PROTEIN PHOR"/>
    <property type="match status" value="1"/>
</dbReference>
<keyword evidence="8" id="KW-0472">Membrane</keyword>
<dbReference type="AlphaFoldDB" id="A0A7X3G7P3"/>
<dbReference type="InterPro" id="IPR003661">
    <property type="entry name" value="HisK_dim/P_dom"/>
</dbReference>
<dbReference type="PRINTS" id="PR00344">
    <property type="entry name" value="BCTRLSENSOR"/>
</dbReference>
<gene>
    <name evidence="10" type="ORF">E5983_02090</name>
</gene>
<evidence type="ECO:0000256" key="6">
    <source>
        <dbReference type="ARBA" id="ARBA00022777"/>
    </source>
</evidence>
<evidence type="ECO:0000256" key="3">
    <source>
        <dbReference type="ARBA" id="ARBA00012438"/>
    </source>
</evidence>
<proteinExistence type="predicted"/>
<accession>A0A7X3G7P3</accession>
<name>A0A7X3G7P3_9STRE</name>
<protein>
    <recommendedName>
        <fullName evidence="3">histidine kinase</fullName>
        <ecNumber evidence="3">2.7.13.3</ecNumber>
    </recommendedName>
</protein>
<dbReference type="GO" id="GO:0000155">
    <property type="term" value="F:phosphorelay sensor kinase activity"/>
    <property type="evidence" value="ECO:0007669"/>
    <property type="project" value="InterPro"/>
</dbReference>
<dbReference type="RefSeq" id="WP_160332267.1">
    <property type="nucleotide sequence ID" value="NZ_WSRS01000010.1"/>
</dbReference>
<dbReference type="Pfam" id="PF00512">
    <property type="entry name" value="HisKA"/>
    <property type="match status" value="1"/>
</dbReference>
<dbReference type="EC" id="2.7.13.3" evidence="3"/>
<organism evidence="10 11">
    <name type="scientific">Streptococcus danieliae</name>
    <dbReference type="NCBI Taxonomy" id="747656"/>
    <lineage>
        <taxon>Bacteria</taxon>
        <taxon>Bacillati</taxon>
        <taxon>Bacillota</taxon>
        <taxon>Bacilli</taxon>
        <taxon>Lactobacillales</taxon>
        <taxon>Streptococcaceae</taxon>
        <taxon>Streptococcus</taxon>
    </lineage>
</organism>
<dbReference type="GO" id="GO:0016036">
    <property type="term" value="P:cellular response to phosphate starvation"/>
    <property type="evidence" value="ECO:0007669"/>
    <property type="project" value="TreeGrafter"/>
</dbReference>
<feature type="transmembrane region" description="Helical" evidence="8">
    <location>
        <begin position="182"/>
        <end position="201"/>
    </location>
</feature>
<dbReference type="SMART" id="SM00387">
    <property type="entry name" value="HATPase_c"/>
    <property type="match status" value="1"/>
</dbReference>
<dbReference type="InterPro" id="IPR003594">
    <property type="entry name" value="HATPase_dom"/>
</dbReference>
<evidence type="ECO:0000259" key="9">
    <source>
        <dbReference type="PROSITE" id="PS50109"/>
    </source>
</evidence>
<keyword evidence="8" id="KW-0812">Transmembrane</keyword>
<keyword evidence="5" id="KW-0808">Transferase</keyword>
<dbReference type="InterPro" id="IPR005467">
    <property type="entry name" value="His_kinase_dom"/>
</dbReference>
<keyword evidence="6 10" id="KW-0418">Kinase</keyword>
<keyword evidence="7" id="KW-0902">Two-component regulatory system</keyword>
<dbReference type="InterPro" id="IPR036890">
    <property type="entry name" value="HATPase_C_sf"/>
</dbReference>
<dbReference type="GO" id="GO:0004721">
    <property type="term" value="F:phosphoprotein phosphatase activity"/>
    <property type="evidence" value="ECO:0007669"/>
    <property type="project" value="TreeGrafter"/>
</dbReference>
<keyword evidence="4" id="KW-0597">Phosphoprotein</keyword>
<comment type="subcellular location">
    <subcellularLocation>
        <location evidence="2">Membrane</location>
    </subcellularLocation>
</comment>